<evidence type="ECO:0000313" key="27">
    <source>
        <dbReference type="Proteomes" id="UP000324091"/>
    </source>
</evidence>
<dbReference type="InterPro" id="IPR024986">
    <property type="entry name" value="Nipped-B_C"/>
</dbReference>
<evidence type="ECO:0000259" key="22">
    <source>
        <dbReference type="Pfam" id="PF03801"/>
    </source>
</evidence>
<keyword evidence="9" id="KW-0498">Mitosis</keyword>
<keyword evidence="7" id="KW-0132">Cell division</keyword>
<keyword evidence="5" id="KW-0158">Chromosome</keyword>
<dbReference type="InterPro" id="IPR011989">
    <property type="entry name" value="ARM-like"/>
</dbReference>
<keyword evidence="10" id="KW-0995">Kinetochore</keyword>
<feature type="region of interest" description="Disordered" evidence="21">
    <location>
        <begin position="526"/>
        <end position="703"/>
    </location>
</feature>
<evidence type="ECO:0000256" key="18">
    <source>
        <dbReference type="ARBA" id="ARBA00053055"/>
    </source>
</evidence>
<evidence type="ECO:0000256" key="8">
    <source>
        <dbReference type="ARBA" id="ARBA00022737"/>
    </source>
</evidence>
<evidence type="ECO:0000256" key="10">
    <source>
        <dbReference type="ARBA" id="ARBA00022838"/>
    </source>
</evidence>
<evidence type="ECO:0000259" key="24">
    <source>
        <dbReference type="Pfam" id="PF18077"/>
    </source>
</evidence>
<dbReference type="GO" id="GO:0010468">
    <property type="term" value="P:regulation of gene expression"/>
    <property type="evidence" value="ECO:0007669"/>
    <property type="project" value="InterPro"/>
</dbReference>
<feature type="compositionally biased region" description="Basic and acidic residues" evidence="21">
    <location>
        <begin position="798"/>
        <end position="807"/>
    </location>
</feature>
<comment type="caution">
    <text evidence="26">The sequence shown here is derived from an EMBL/GenBank/DDBJ whole genome shotgun (WGS) entry which is preliminary data.</text>
</comment>
<feature type="region of interest" description="Disordered" evidence="21">
    <location>
        <begin position="2143"/>
        <end position="2191"/>
    </location>
</feature>
<dbReference type="GO" id="GO:0007420">
    <property type="term" value="P:brain development"/>
    <property type="evidence" value="ECO:0007669"/>
    <property type="project" value="TreeGrafter"/>
</dbReference>
<feature type="compositionally biased region" description="Polar residues" evidence="21">
    <location>
        <begin position="2536"/>
        <end position="2547"/>
    </location>
</feature>
<evidence type="ECO:0000313" key="26">
    <source>
        <dbReference type="EMBL" id="TWW60502.1"/>
    </source>
</evidence>
<evidence type="ECO:0000256" key="1">
    <source>
        <dbReference type="ARBA" id="ARBA00004123"/>
    </source>
</evidence>
<dbReference type="EMBL" id="RHFK02000018">
    <property type="protein sequence ID" value="TWW60502.1"/>
    <property type="molecule type" value="Genomic_DNA"/>
</dbReference>
<evidence type="ECO:0000256" key="15">
    <source>
        <dbReference type="ARBA" id="ARBA00023242"/>
    </source>
</evidence>
<feature type="domain" description="Kinetochore protein NDC80 loop region" evidence="25">
    <location>
        <begin position="2850"/>
        <end position="3081"/>
    </location>
</feature>
<accession>A0A5C6MZB5</accession>
<feature type="compositionally biased region" description="Basic and acidic residues" evidence="21">
    <location>
        <begin position="427"/>
        <end position="443"/>
    </location>
</feature>
<evidence type="ECO:0000256" key="6">
    <source>
        <dbReference type="ARBA" id="ARBA00022473"/>
    </source>
</evidence>
<dbReference type="SUPFAM" id="SSF48371">
    <property type="entry name" value="ARM repeat"/>
    <property type="match status" value="2"/>
</dbReference>
<keyword evidence="6" id="KW-0217">Developmental protein</keyword>
<dbReference type="PANTHER" id="PTHR21704">
    <property type="entry name" value="NIPPED-B-LIKE PROTEIN DELANGIN SCC2-RELATED"/>
    <property type="match status" value="1"/>
</dbReference>
<dbReference type="GO" id="GO:0051301">
    <property type="term" value="P:cell division"/>
    <property type="evidence" value="ECO:0007669"/>
    <property type="project" value="UniProtKB-KW"/>
</dbReference>
<feature type="region of interest" description="Disordered" evidence="21">
    <location>
        <begin position="346"/>
        <end position="367"/>
    </location>
</feature>
<dbReference type="GO" id="GO:0005813">
    <property type="term" value="C:centrosome"/>
    <property type="evidence" value="ECO:0007669"/>
    <property type="project" value="UniProtKB-ARBA"/>
</dbReference>
<dbReference type="GO" id="GO:1990414">
    <property type="term" value="P:replication-born double-strand break repair via sister chromatid exchange"/>
    <property type="evidence" value="ECO:0007669"/>
    <property type="project" value="TreeGrafter"/>
</dbReference>
<feature type="region of interest" description="Disordered" evidence="21">
    <location>
        <begin position="2332"/>
        <end position="2381"/>
    </location>
</feature>
<evidence type="ECO:0000256" key="9">
    <source>
        <dbReference type="ARBA" id="ARBA00022776"/>
    </source>
</evidence>
<evidence type="ECO:0000256" key="20">
    <source>
        <dbReference type="SAM" id="Coils"/>
    </source>
</evidence>
<dbReference type="GO" id="GO:0140588">
    <property type="term" value="P:chromatin looping"/>
    <property type="evidence" value="ECO:0007669"/>
    <property type="project" value="InterPro"/>
</dbReference>
<feature type="region of interest" description="Disordered" evidence="21">
    <location>
        <begin position="125"/>
        <end position="180"/>
    </location>
</feature>
<keyword evidence="16 19" id="KW-0131">Cell cycle</keyword>
<dbReference type="Gene3D" id="6.10.250.1950">
    <property type="match status" value="1"/>
</dbReference>
<dbReference type="CDD" id="cd23958">
    <property type="entry name" value="SCC2"/>
    <property type="match status" value="1"/>
</dbReference>
<feature type="compositionally biased region" description="Basic and acidic residues" evidence="21">
    <location>
        <begin position="2143"/>
        <end position="2153"/>
    </location>
</feature>
<protein>
    <recommendedName>
        <fullName evidence="19">Nipped-B protein</fullName>
    </recommendedName>
</protein>
<dbReference type="GO" id="GO:0048565">
    <property type="term" value="P:digestive tract development"/>
    <property type="evidence" value="ECO:0007669"/>
    <property type="project" value="UniProtKB-ARBA"/>
</dbReference>
<feature type="compositionally biased region" description="Gly residues" evidence="21">
    <location>
        <begin position="458"/>
        <end position="479"/>
    </location>
</feature>
<evidence type="ECO:0000256" key="19">
    <source>
        <dbReference type="RuleBase" id="RU364107"/>
    </source>
</evidence>
<dbReference type="PANTHER" id="PTHR21704:SF18">
    <property type="entry name" value="NIPPED-B-LIKE PROTEIN"/>
    <property type="match status" value="1"/>
</dbReference>
<feature type="coiled-coil region" evidence="20">
    <location>
        <begin position="1902"/>
        <end position="1929"/>
    </location>
</feature>
<organism evidence="26 27">
    <name type="scientific">Takifugu flavidus</name>
    <name type="common">sansaifugu</name>
    <dbReference type="NCBI Taxonomy" id="433684"/>
    <lineage>
        <taxon>Eukaryota</taxon>
        <taxon>Metazoa</taxon>
        <taxon>Chordata</taxon>
        <taxon>Craniata</taxon>
        <taxon>Vertebrata</taxon>
        <taxon>Euteleostomi</taxon>
        <taxon>Actinopterygii</taxon>
        <taxon>Neopterygii</taxon>
        <taxon>Teleostei</taxon>
        <taxon>Neoteleostei</taxon>
        <taxon>Acanthomorphata</taxon>
        <taxon>Eupercaria</taxon>
        <taxon>Tetraodontiformes</taxon>
        <taxon>Tetradontoidea</taxon>
        <taxon>Tetraodontidae</taxon>
        <taxon>Takifugu</taxon>
    </lineage>
</organism>
<evidence type="ECO:0000256" key="2">
    <source>
        <dbReference type="ARBA" id="ARBA00004629"/>
    </source>
</evidence>
<dbReference type="GO" id="GO:0140587">
    <property type="term" value="F:chromatin loop anchoring activity"/>
    <property type="evidence" value="ECO:0007669"/>
    <property type="project" value="UniProtKB-ARBA"/>
</dbReference>
<evidence type="ECO:0000259" key="23">
    <source>
        <dbReference type="Pfam" id="PF12830"/>
    </source>
</evidence>
<feature type="domain" description="Kinetochore protein Ndc80 CH" evidence="22">
    <location>
        <begin position="2526"/>
        <end position="2670"/>
    </location>
</feature>
<dbReference type="FunFam" id="1.10.418.30:FF:000002">
    <property type="entry name" value="NDC80, kinetochore complex component"/>
    <property type="match status" value="1"/>
</dbReference>
<comment type="subcellular location">
    <subcellularLocation>
        <location evidence="2">Chromosome</location>
        <location evidence="2">Centromere</location>
        <location evidence="2">Kinetochore</location>
    </subcellularLocation>
    <subcellularLocation>
        <location evidence="1 19">Nucleus</location>
    </subcellularLocation>
</comment>
<feature type="region of interest" description="Disordered" evidence="21">
    <location>
        <begin position="2508"/>
        <end position="2549"/>
    </location>
</feature>
<dbReference type="Pfam" id="PF03801">
    <property type="entry name" value="Ndc80_HEC"/>
    <property type="match status" value="1"/>
</dbReference>
<dbReference type="InterPro" id="IPR038273">
    <property type="entry name" value="Ndc80_sf"/>
</dbReference>
<evidence type="ECO:0000256" key="11">
    <source>
        <dbReference type="ARBA" id="ARBA00023015"/>
    </source>
</evidence>
<evidence type="ECO:0000256" key="14">
    <source>
        <dbReference type="ARBA" id="ARBA00023163"/>
    </source>
</evidence>
<dbReference type="InterPro" id="IPR033031">
    <property type="entry name" value="Scc2/Nipped-B"/>
</dbReference>
<evidence type="ECO:0000259" key="25">
    <source>
        <dbReference type="Pfam" id="PF24487"/>
    </source>
</evidence>
<evidence type="ECO:0000256" key="17">
    <source>
        <dbReference type="ARBA" id="ARBA00023328"/>
    </source>
</evidence>
<dbReference type="GO" id="GO:0003146">
    <property type="term" value="P:heart jogging"/>
    <property type="evidence" value="ECO:0007669"/>
    <property type="project" value="UniProtKB-ARBA"/>
</dbReference>
<keyword evidence="27" id="KW-1185">Reference proteome</keyword>
<dbReference type="GO" id="GO:0007051">
    <property type="term" value="P:spindle organization"/>
    <property type="evidence" value="ECO:0007669"/>
    <property type="project" value="UniProtKB-ARBA"/>
</dbReference>
<keyword evidence="12 20" id="KW-0175">Coiled coil</keyword>
<feature type="region of interest" description="Disordered" evidence="21">
    <location>
        <begin position="427"/>
        <end position="497"/>
    </location>
</feature>
<feature type="region of interest" description="Disordered" evidence="21">
    <location>
        <begin position="400"/>
        <end position="419"/>
    </location>
</feature>
<dbReference type="GO" id="GO:0000280">
    <property type="term" value="P:nuclear division"/>
    <property type="evidence" value="ECO:0007669"/>
    <property type="project" value="UniProtKB-ARBA"/>
</dbReference>
<dbReference type="GO" id="GO:0090694">
    <property type="term" value="C:Scc2-Scc4 cohesin loading complex"/>
    <property type="evidence" value="ECO:0007669"/>
    <property type="project" value="TreeGrafter"/>
</dbReference>
<feature type="compositionally biased region" description="Polar residues" evidence="21">
    <location>
        <begin position="125"/>
        <end position="143"/>
    </location>
</feature>
<keyword evidence="11" id="KW-0805">Transcription regulation</keyword>
<dbReference type="Pfam" id="PF12765">
    <property type="entry name" value="Cohesin_HEAT"/>
    <property type="match status" value="1"/>
</dbReference>
<dbReference type="GO" id="GO:0005737">
    <property type="term" value="C:cytoplasm"/>
    <property type="evidence" value="ECO:0007669"/>
    <property type="project" value="UniProtKB-ARBA"/>
</dbReference>
<comment type="function">
    <text evidence="18">May play a structural role in chromatin. Involved in sister chromatid cohesion, possibly by facilitating the cohesin complex loading. Transcription factor, which may promote cortical neuron migration during brain development by regulating the transcription of crucial genes in this process.</text>
</comment>
<feature type="region of interest" description="Disordered" evidence="21">
    <location>
        <begin position="784"/>
        <end position="877"/>
    </location>
</feature>
<dbReference type="InterPro" id="IPR055260">
    <property type="entry name" value="Ndc80_CH"/>
</dbReference>
<sequence length="3111" mass="351505">MNGDMPHVPITTLAGIASLTDLLNQLPLPSPLPATTTKSLLYNGRIAEDVSCLLGCRDENLASQLAHSLNQVSTEHIELKDNLGSDEPEGDAPVLLQTLLARNPGIFREKNVLQQQMVPPYKITQNSMHSPAQSGNYQASAISPNPPSRFVSPQTGSSSRYMGQQNSPVPSPYTPQSPATGYIQPFPHQQPPSYNQHQQIQQVSVTSPMVPGGIRNIHEGKVSGQLAGASNHLSDRHGTEDYMNIVHRLSNEEGDSAMRNPSFPLRSPQSGCSPAGSDGTPKLGSRPPLILSPPPYVPSAREGGLDQKQQLQQRKKIPAVKEEKDMYDIVSSPNKDSTKLTLKLSRVKSNESDSAGDVVPGMDQTADSMDSELGFQQVPVLQQNLAARLQQQQISQQAGIVAGLHPPSSPYDEAELDALAEIERIEREAASEKCSKEVQDKDKPLKKRKQDSFPHETGTGGPGGPTGAPGSGSTGGGNAGKLTPQEATAAGNGASRPPLMVSIDLQQAGRVDGLLDPCLAAPVPALEAQRWPEEPSGPAAVEGFDTALRLKPDDRPEVIKNRVDKHDSRREGRDPSKHRHDEKSSDRRGDMPKSSNRAEHGRDRERESDRDRRHRSETGGRFRRSPDSRGRGDKSGYRASSTGDPGRSSTRQDGSKPASSTSGAKLTDSFPVHLLGGHSGALKNFQIPKIKRDRDGSGPAEGQLWVQPKVKLERLGLMQDFEKRPKPVVLVKKLSIDQIQRIIRHSKSGKNRISSGKSSKGGMDPAVWNELPPELLAEIESTMPLCERVKMNKRKRSTINEKPKYAEESSDDDFDPNGESARKKQRRDKDRAWEFEERERRGSGEHRKSGQRDSRRGSGSRYRDSSEEDSPPPPSISEVARKLKMKEKQKKRKVYEPKLTQEELMDSSTFKRFLTSIDNILENLEDVDFTTMADDDEIPQELLLGKHQLSELGSESAKIKAMNITGRISSDKLVKLLNILEKNIQDGSKLSTMMNHDHDVEDEEKLWRDLIMERVTKSADACLTALNIMTSAHMPKAVYIEDVIERVLQFTKFHLQNTLYPQYDPVYRVDPHGGGLLSSKAKRAKCSTHKQRVIVMLYNKVCDIVSNISELLEIQLLTDTTILQVSSMGITPFFVENVSELQLCAIKLVTAVFSRYEKHRQLILEEIFTSLARLPTSKRSLRNFRLNSSDEEGEPLYIQMVTALVLQLIQCVVHLPNDRDMFEECDKVDQDVLITNSYETAMRTAQNFLSVFLKKCGSKQGEEDYRPLFENFVQDLLSTVNKPEWPAAELLLSLLGRLLVHQFSNKQTEMALRVASLDYLGTVAARLRKDAVTSKMDQRSIDRILQQSPGNDETQQLQKALLDYLEDSADTDASLVFARKFYIAQWFRDTTTEAEKSMRNQNQKDDDSSDGPQHAKEIETTGEIMQRAEKRKKFLRNIIKTTPAHFATLKMNSDTVDYEDSCLIVRYLASMRPFAQSFDIYLTQILRVLGESAIAVRTKAMKCLSEVVAVDPSILARSDMQRGVHGRLMDNSTSVREAAVELLGRFVLSRPQLTEQYYDMLIERILDTGISVRKRVIKILRDICLEQPAFSKITEMCVKMIRRVNDEEAHDKETMTRKILNITDVVAACRDTGYDWFEQLLQNLLKSEEDASYKPAKKACVQLVDNLVEHILKYEESLAESKGVNSTRLVACITTLYLFSKIRAQLMVKHAMTMQPYLTTKCNTANDFMVICNVAKILELVVPLMEHPSETFLATIEEDLMKLIIKYGMTVVQHCVSCLGAVVNKVTHNYKFVWACFNRFYGALNKLKLQHHEDPNSTTLVANKPFLLRSLFTVGALARHFDFDLEEFKGSNKVVIKDKVLELLLYFTKHEDEEMFAQEVKTLYNGILAESSSSINLKIQILKNLQTYLQEEDTRMQEADREWKKLSKQEDLKEMGDISSGMSSSIMQLYLKQVLEAFFHSQSSVRHFALNVIALTLNQGLIHPVQCVPYLIAMGTDPEPSMRNKADQQLVEIDKKYTGFIHMKAVAGMKMSYSLQQAINLSRKTIIRGFRQDETHSALCSHLFTMIRGNRQHRRAFLISLLNLFDDSASQEEPLFIMHHIDITLSVSGSNLLQTFRELLLKEPRRKVKKEWKNTLDGRDEERMNCDSFRTDDEANSNTDDDSDNNDVVRRPKKAKKLAANSSDSESDLDDLNVDDVDKVMSLLPDNPMGLLDFANAVQGILLLLVLKQHLKNQYGFSDSKIQKYSPTESAKVYDKAVNRKHTVHFYPRQTLDFIANNMAHASLTNDVKRHIVRQYLDFKVLMEHLDPDEEDEEGEASVSANIRNKAINALLGGSGPLLGPSPRNQAGPETDDDDSDGDERTPGSSRKSRRAGDSLDPGRMSETVEAMDVIALCCPKYKDRPQIARVIQKTSSGYSIHWMAGSYSGPWAEAKKRDGRKLVPWVDTIKESDIIYKKIALTSNHKLSNKVVQTLRSLGRLSRAGRPSELPMRVLDNNRMSMVYATPQSKQPSFGKLNIPKPNSVTSERRTSFFGPRTSGASMPRNSTMSGFGGTEKIKDSRPLHDKSFVQQCIRQLHEFLTEQGYTGTLSSKTLQSPSTKEFVKVFEFIYRQLDPTFEMPTSKVEEEVPAILKSLRYPFVLSKSSMYSVGAPHTWPQALGALMWLIDNVKIKWSLSKQELLFSDFCEDTDNIEEGAEYNKLFLDYTAETYSKFMQGEDSFEDEEELFLSKLKKLYNVDEALLSSMEEKQRILSEEMERLEKESHTDRLMTKRMERMKLQTDLKQLQSYRSSLDSFKANLENKVSELTNELENTVSHLESLKHERDALQVQLQNQKFTPADVERINREKRELQQTITSLNKSLEDAEQHKWNEEIALAKVKEKAELRLSEYHKLARKLKLIPLSAENACGHDFEIRPFECGSNNTVQHKTQIQMLLRKLISDVEEENSRLANMKLSLEESCEQVNSNTMDKSNDIKQLREQIRKLDERLDCEIQELAREEQGWAEEMESVENHRKLLEKKVNHGYDEAVQQLKASQQQYHLVLQETNEERRTVANNMASVFTTAANHLSITEKCLEDLHSRVQRLCSKAVEEDDSVLQTLKETLENFVSKANSL</sequence>
<proteinExistence type="inferred from homology"/>
<comment type="similarity">
    <text evidence="3">Belongs to the NDC80/HEC1 family.</text>
</comment>
<feature type="region of interest" description="Disordered" evidence="21">
    <location>
        <begin position="746"/>
        <end position="768"/>
    </location>
</feature>
<keyword evidence="15 19" id="KW-0539">Nucleus</keyword>
<evidence type="ECO:0000256" key="12">
    <source>
        <dbReference type="ARBA" id="ARBA00023054"/>
    </source>
</evidence>
<dbReference type="GO" id="GO:0035118">
    <property type="term" value="P:embryonic pectoral fin morphogenesis"/>
    <property type="evidence" value="ECO:0007669"/>
    <property type="project" value="UniProtKB-ARBA"/>
</dbReference>
<feature type="coiled-coil region" evidence="20">
    <location>
        <begin position="2794"/>
        <end position="2880"/>
    </location>
</feature>
<gene>
    <name evidence="26" type="ORF">D4764_05G0005920</name>
</gene>
<dbReference type="InterPro" id="IPR057091">
    <property type="entry name" value="NDC80_loop"/>
</dbReference>
<evidence type="ECO:0000256" key="7">
    <source>
        <dbReference type="ARBA" id="ARBA00022618"/>
    </source>
</evidence>
<dbReference type="Pfam" id="PF12830">
    <property type="entry name" value="Nipped-B_C"/>
    <property type="match status" value="1"/>
</dbReference>
<feature type="compositionally biased region" description="Basic and acidic residues" evidence="21">
    <location>
        <begin position="1394"/>
        <end position="1406"/>
    </location>
</feature>
<evidence type="ECO:0000256" key="5">
    <source>
        <dbReference type="ARBA" id="ARBA00022454"/>
    </source>
</evidence>
<keyword evidence="13" id="KW-0010">Activator</keyword>
<feature type="compositionally biased region" description="Polar residues" evidence="21">
    <location>
        <begin position="638"/>
        <end position="664"/>
    </location>
</feature>
<keyword evidence="8 19" id="KW-0677">Repeat</keyword>
<dbReference type="Pfam" id="PF18077">
    <property type="entry name" value="DUF5595"/>
    <property type="match status" value="1"/>
</dbReference>
<dbReference type="GO" id="GO:0048703">
    <property type="term" value="P:embryonic viscerocranium morphogenesis"/>
    <property type="evidence" value="ECO:0007669"/>
    <property type="project" value="TreeGrafter"/>
</dbReference>
<feature type="compositionally biased region" description="Polar residues" evidence="21">
    <location>
        <begin position="151"/>
        <end position="168"/>
    </location>
</feature>
<feature type="compositionally biased region" description="Basic and acidic residues" evidence="21">
    <location>
        <begin position="827"/>
        <end position="865"/>
    </location>
</feature>
<feature type="domain" description="Sister chromatid cohesion C-terminal" evidence="23">
    <location>
        <begin position="1943"/>
        <end position="2097"/>
    </location>
</feature>
<dbReference type="InterPro" id="IPR040967">
    <property type="entry name" value="DUF5595"/>
</dbReference>
<dbReference type="Proteomes" id="UP000324091">
    <property type="component" value="Chromosome 5"/>
</dbReference>
<feature type="domain" description="DUF5595" evidence="24">
    <location>
        <begin position="2689"/>
        <end position="2760"/>
    </location>
</feature>
<dbReference type="GO" id="GO:0098813">
    <property type="term" value="P:nuclear chromosome segregation"/>
    <property type="evidence" value="ECO:0007669"/>
    <property type="project" value="UniProtKB-ARBA"/>
</dbReference>
<feature type="region of interest" description="Disordered" evidence="21">
    <location>
        <begin position="254"/>
        <end position="316"/>
    </location>
</feature>
<dbReference type="Gene3D" id="1.25.10.10">
    <property type="entry name" value="Leucine-rich Repeat Variant"/>
    <property type="match status" value="1"/>
</dbReference>
<reference evidence="26 27" key="1">
    <citation type="submission" date="2019-04" db="EMBL/GenBank/DDBJ databases">
        <title>Chromosome genome assembly for Takifugu flavidus.</title>
        <authorList>
            <person name="Xiao S."/>
        </authorList>
    </citation>
    <scope>NUCLEOTIDE SEQUENCE [LARGE SCALE GENOMIC DNA]</scope>
    <source>
        <strain evidence="26">HTHZ2018</strain>
        <tissue evidence="26">Muscle</tissue>
    </source>
</reference>
<name>A0A5C6MZB5_9TELE</name>
<dbReference type="Pfam" id="PF24487">
    <property type="entry name" value="NDC80_loop"/>
    <property type="match status" value="1"/>
</dbReference>
<feature type="coiled-coil region" evidence="20">
    <location>
        <begin position="2933"/>
        <end position="3010"/>
    </location>
</feature>
<dbReference type="InterPro" id="IPR016024">
    <property type="entry name" value="ARM-type_fold"/>
</dbReference>
<dbReference type="GO" id="GO:0061775">
    <property type="term" value="F:cohesin loader activity"/>
    <property type="evidence" value="ECO:0007669"/>
    <property type="project" value="InterPro"/>
</dbReference>
<keyword evidence="17" id="KW-0137">Centromere</keyword>
<feature type="region of interest" description="Disordered" evidence="21">
    <location>
        <begin position="1394"/>
        <end position="1423"/>
    </location>
</feature>
<dbReference type="InterPro" id="IPR026003">
    <property type="entry name" value="Cohesin_HEAT"/>
</dbReference>
<dbReference type="GO" id="GO:0034087">
    <property type="term" value="P:establishment of mitotic sister chromatid cohesion"/>
    <property type="evidence" value="ECO:0007669"/>
    <property type="project" value="TreeGrafter"/>
</dbReference>
<dbReference type="FunFam" id="1.25.10.10:FF:000225">
    <property type="entry name" value="Nipped-B protein"/>
    <property type="match status" value="1"/>
</dbReference>
<dbReference type="GO" id="GO:0071169">
    <property type="term" value="P:establishment of protein localization to chromatin"/>
    <property type="evidence" value="ECO:0007669"/>
    <property type="project" value="TreeGrafter"/>
</dbReference>
<evidence type="ECO:0000256" key="21">
    <source>
        <dbReference type="SAM" id="MobiDB-lite"/>
    </source>
</evidence>
<feature type="compositionally biased region" description="Basic and acidic residues" evidence="21">
    <location>
        <begin position="548"/>
        <end position="636"/>
    </location>
</feature>
<dbReference type="GO" id="GO:0000776">
    <property type="term" value="C:kinetochore"/>
    <property type="evidence" value="ECO:0007669"/>
    <property type="project" value="UniProtKB-KW"/>
</dbReference>
<evidence type="ECO:0000256" key="13">
    <source>
        <dbReference type="ARBA" id="ARBA00023159"/>
    </source>
</evidence>
<dbReference type="Gene3D" id="1.10.418.30">
    <property type="entry name" value="Ncd80 complex, Ncd80 subunit"/>
    <property type="match status" value="1"/>
</dbReference>
<evidence type="ECO:0000256" key="4">
    <source>
        <dbReference type="ARBA" id="ARBA00009252"/>
    </source>
</evidence>
<comment type="similarity">
    <text evidence="4 19">Belongs to the SCC2/Nipped-B family.</text>
</comment>
<evidence type="ECO:0000256" key="3">
    <source>
        <dbReference type="ARBA" id="ARBA00007050"/>
    </source>
</evidence>
<evidence type="ECO:0000256" key="16">
    <source>
        <dbReference type="ARBA" id="ARBA00023306"/>
    </source>
</evidence>
<keyword evidence="14" id="KW-0804">Transcription</keyword>